<evidence type="ECO:0000256" key="2">
    <source>
        <dbReference type="ARBA" id="ARBA00022833"/>
    </source>
</evidence>
<dbReference type="Proteomes" id="UP000887572">
    <property type="component" value="Unplaced"/>
</dbReference>
<dbReference type="PROSITE" id="PS40000">
    <property type="entry name" value="DM_1"/>
    <property type="match status" value="1"/>
</dbReference>
<dbReference type="Pfam" id="PF00751">
    <property type="entry name" value="DM"/>
    <property type="match status" value="2"/>
</dbReference>
<dbReference type="InterPro" id="IPR001275">
    <property type="entry name" value="DM_DNA-bd"/>
</dbReference>
<dbReference type="WBParaSite" id="Gr19_v10_g16314.t1">
    <property type="protein sequence ID" value="Gr19_v10_g16314.t1"/>
    <property type="gene ID" value="Gr19_v10_g16314"/>
</dbReference>
<feature type="compositionally biased region" description="Acidic residues" evidence="6">
    <location>
        <begin position="196"/>
        <end position="205"/>
    </location>
</feature>
<keyword evidence="2 5" id="KW-0862">Zinc</keyword>
<feature type="compositionally biased region" description="Polar residues" evidence="6">
    <location>
        <begin position="207"/>
        <end position="216"/>
    </location>
</feature>
<feature type="compositionally biased region" description="Low complexity" evidence="6">
    <location>
        <begin position="473"/>
        <end position="487"/>
    </location>
</feature>
<evidence type="ECO:0000313" key="8">
    <source>
        <dbReference type="Proteomes" id="UP000887572"/>
    </source>
</evidence>
<dbReference type="GO" id="GO:0000978">
    <property type="term" value="F:RNA polymerase II cis-regulatory region sequence-specific DNA binding"/>
    <property type="evidence" value="ECO:0007669"/>
    <property type="project" value="TreeGrafter"/>
</dbReference>
<accession>A0A914HCS1</accession>
<evidence type="ECO:0000256" key="5">
    <source>
        <dbReference type="PROSITE-ProRule" id="PRU00070"/>
    </source>
</evidence>
<evidence type="ECO:0000313" key="9">
    <source>
        <dbReference type="WBParaSite" id="Gr19_v10_g16314.t1"/>
    </source>
</evidence>
<feature type="domain" description="DM" evidence="7">
    <location>
        <begin position="36"/>
        <end position="81"/>
    </location>
</feature>
<dbReference type="InterPro" id="IPR036407">
    <property type="entry name" value="DM_DNA-bd_sf"/>
</dbReference>
<keyword evidence="8" id="KW-1185">Reference proteome</keyword>
<feature type="DNA-binding region" description="DM" evidence="5">
    <location>
        <begin position="36"/>
        <end position="81"/>
    </location>
</feature>
<sequence>MSSSSTSSTSSSCSAVECHRFFAISKRVPKDVKRFCGICRQHGKLEETRGHVCEFKNCECSKCNLVRSRRLVMSQQIRLRRAQDKRFQRTTEPEEADVVPLFSSTTTTGGSPSSEEGKDGIMDTHQQQLVMEAQNMCYFCQKCKNHGILVWKKHHKRQCPFTDCTCDFCELIETRRRLDQHIKRRKSAPQGKIVEEMDDGGDESESAMSCSDSGSPTALEGTDSHQMFALEAQNPSGAEDSPLDSLTIQLSRIHQQNNESPVGDEQLSFSKSSPSTPALAVYNPQSMPQLSASSPSTCSPPAPSLDSFQQFFLNQSLINCPSFSALIPPPNELMLLPSPALPTSLFLPTMFSSDANALLRQNGLLVDPLLTQLLLLQATSGAATTTVAPMVSLLENDVQQKAFLLQIISKMIQEQQQVQVLQQQQQQIGTIGSDEADPSLIAAMLLQQQQNSANARGNDSNPTLPPSAFTAVQQQQQQHHSGFQQML</sequence>
<dbReference type="GO" id="GO:0007548">
    <property type="term" value="P:sex differentiation"/>
    <property type="evidence" value="ECO:0007669"/>
    <property type="project" value="TreeGrafter"/>
</dbReference>
<dbReference type="GO" id="GO:0005634">
    <property type="term" value="C:nucleus"/>
    <property type="evidence" value="ECO:0007669"/>
    <property type="project" value="UniProtKB-SubCell"/>
</dbReference>
<feature type="DNA-binding region" description="DM" evidence="5">
    <location>
        <begin position="140"/>
        <end position="186"/>
    </location>
</feature>
<dbReference type="PANTHER" id="PTHR12322">
    <property type="entry name" value="DOUBLESEX AND MAB-3 RELATED TRANSCRIPTION FACTOR DMRT"/>
    <property type="match status" value="1"/>
</dbReference>
<protein>
    <submittedName>
        <fullName evidence="9">DM domain-containing protein</fullName>
    </submittedName>
</protein>
<dbReference type="InterPro" id="IPR026607">
    <property type="entry name" value="DMRT"/>
</dbReference>
<proteinExistence type="predicted"/>
<feature type="region of interest" description="Disordered" evidence="6">
    <location>
        <begin position="256"/>
        <end position="298"/>
    </location>
</feature>
<evidence type="ECO:0000256" key="1">
    <source>
        <dbReference type="ARBA" id="ARBA00022723"/>
    </source>
</evidence>
<feature type="compositionally biased region" description="Polar residues" evidence="6">
    <location>
        <begin position="451"/>
        <end position="462"/>
    </location>
</feature>
<evidence type="ECO:0000256" key="4">
    <source>
        <dbReference type="ARBA" id="ARBA00023242"/>
    </source>
</evidence>
<reference evidence="9" key="1">
    <citation type="submission" date="2022-11" db="UniProtKB">
        <authorList>
            <consortium name="WormBaseParasite"/>
        </authorList>
    </citation>
    <scope>IDENTIFICATION</scope>
</reference>
<feature type="region of interest" description="Disordered" evidence="6">
    <location>
        <begin position="183"/>
        <end position="221"/>
    </location>
</feature>
<name>A0A914HCS1_GLORO</name>
<feature type="domain" description="DM" evidence="7">
    <location>
        <begin position="140"/>
        <end position="186"/>
    </location>
</feature>
<organism evidence="8 9">
    <name type="scientific">Globodera rostochiensis</name>
    <name type="common">Golden nematode worm</name>
    <name type="synonym">Heterodera rostochiensis</name>
    <dbReference type="NCBI Taxonomy" id="31243"/>
    <lineage>
        <taxon>Eukaryota</taxon>
        <taxon>Metazoa</taxon>
        <taxon>Ecdysozoa</taxon>
        <taxon>Nematoda</taxon>
        <taxon>Chromadorea</taxon>
        <taxon>Rhabditida</taxon>
        <taxon>Tylenchina</taxon>
        <taxon>Tylenchomorpha</taxon>
        <taxon>Tylenchoidea</taxon>
        <taxon>Heteroderidae</taxon>
        <taxon>Heteroderinae</taxon>
        <taxon>Globodera</taxon>
    </lineage>
</organism>
<evidence type="ECO:0000259" key="7">
    <source>
        <dbReference type="PROSITE" id="PS50809"/>
    </source>
</evidence>
<keyword evidence="3 5" id="KW-0238">DNA-binding</keyword>
<dbReference type="GO" id="GO:0000981">
    <property type="term" value="F:DNA-binding transcription factor activity, RNA polymerase II-specific"/>
    <property type="evidence" value="ECO:0007669"/>
    <property type="project" value="TreeGrafter"/>
</dbReference>
<dbReference type="PANTHER" id="PTHR12322:SF53">
    <property type="entry name" value="DOUBLESEX-MAB RELATED 11E"/>
    <property type="match status" value="1"/>
</dbReference>
<keyword evidence="4 5" id="KW-0539">Nucleus</keyword>
<keyword evidence="1 5" id="KW-0479">Metal-binding</keyword>
<dbReference type="SUPFAM" id="SSF82927">
    <property type="entry name" value="Cysteine-rich DNA binding domain, (DM domain)"/>
    <property type="match status" value="2"/>
</dbReference>
<dbReference type="Gene3D" id="4.10.1040.10">
    <property type="entry name" value="DM DNA-binding domain"/>
    <property type="match status" value="2"/>
</dbReference>
<dbReference type="GO" id="GO:0046872">
    <property type="term" value="F:metal ion binding"/>
    <property type="evidence" value="ECO:0007669"/>
    <property type="project" value="UniProtKB-KW"/>
</dbReference>
<feature type="region of interest" description="Disordered" evidence="6">
    <location>
        <begin position="451"/>
        <end position="487"/>
    </location>
</feature>
<dbReference type="SMART" id="SM00301">
    <property type="entry name" value="DM"/>
    <property type="match status" value="2"/>
</dbReference>
<evidence type="ECO:0000256" key="6">
    <source>
        <dbReference type="SAM" id="MobiDB-lite"/>
    </source>
</evidence>
<evidence type="ECO:0000256" key="3">
    <source>
        <dbReference type="ARBA" id="ARBA00023125"/>
    </source>
</evidence>
<feature type="compositionally biased region" description="Polar residues" evidence="6">
    <location>
        <begin position="267"/>
        <end position="276"/>
    </location>
</feature>
<dbReference type="AlphaFoldDB" id="A0A914HCS1"/>
<dbReference type="PROSITE" id="PS50809">
    <property type="entry name" value="DM_2"/>
    <property type="match status" value="2"/>
</dbReference>
<comment type="subcellular location">
    <subcellularLocation>
        <location evidence="5">Nucleus</location>
    </subcellularLocation>
</comment>